<feature type="non-terminal residue" evidence="2">
    <location>
        <position position="1"/>
    </location>
</feature>
<reference evidence="3" key="1">
    <citation type="journal article" date="2014" name="Proc. Natl. Acad. Sci. U.S.A.">
        <title>Extensive sampling of basidiomycete genomes demonstrates inadequacy of the white-rot/brown-rot paradigm for wood decay fungi.</title>
        <authorList>
            <person name="Riley R."/>
            <person name="Salamov A.A."/>
            <person name="Brown D.W."/>
            <person name="Nagy L.G."/>
            <person name="Floudas D."/>
            <person name="Held B.W."/>
            <person name="Levasseur A."/>
            <person name="Lombard V."/>
            <person name="Morin E."/>
            <person name="Otillar R."/>
            <person name="Lindquist E.A."/>
            <person name="Sun H."/>
            <person name="LaButti K.M."/>
            <person name="Schmutz J."/>
            <person name="Jabbour D."/>
            <person name="Luo H."/>
            <person name="Baker S.E."/>
            <person name="Pisabarro A.G."/>
            <person name="Walton J.D."/>
            <person name="Blanchette R.A."/>
            <person name="Henrissat B."/>
            <person name="Martin F."/>
            <person name="Cullen D."/>
            <person name="Hibbett D.S."/>
            <person name="Grigoriev I.V."/>
        </authorList>
    </citation>
    <scope>NUCLEOTIDE SEQUENCE [LARGE SCALE GENOMIC DNA]</scope>
    <source>
        <strain evidence="3">MUCL 33604</strain>
    </source>
</reference>
<dbReference type="HOGENOM" id="CLU_200855_0_0_1"/>
<dbReference type="Proteomes" id="UP000027265">
    <property type="component" value="Unassembled WGS sequence"/>
</dbReference>
<name>A0A067P2X7_9AGAM</name>
<feature type="compositionally biased region" description="Basic and acidic residues" evidence="1">
    <location>
        <begin position="1"/>
        <end position="10"/>
    </location>
</feature>
<evidence type="ECO:0000313" key="2">
    <source>
        <dbReference type="EMBL" id="KDQ49278.1"/>
    </source>
</evidence>
<feature type="compositionally biased region" description="Polar residues" evidence="1">
    <location>
        <begin position="13"/>
        <end position="23"/>
    </location>
</feature>
<evidence type="ECO:0000256" key="1">
    <source>
        <dbReference type="SAM" id="MobiDB-lite"/>
    </source>
</evidence>
<organism evidence="2 3">
    <name type="scientific">Jaapia argillacea MUCL 33604</name>
    <dbReference type="NCBI Taxonomy" id="933084"/>
    <lineage>
        <taxon>Eukaryota</taxon>
        <taxon>Fungi</taxon>
        <taxon>Dikarya</taxon>
        <taxon>Basidiomycota</taxon>
        <taxon>Agaricomycotina</taxon>
        <taxon>Agaricomycetes</taxon>
        <taxon>Agaricomycetidae</taxon>
        <taxon>Jaapiales</taxon>
        <taxon>Jaapiaceae</taxon>
        <taxon>Jaapia</taxon>
    </lineage>
</organism>
<evidence type="ECO:0000313" key="3">
    <source>
        <dbReference type="Proteomes" id="UP000027265"/>
    </source>
</evidence>
<feature type="region of interest" description="Disordered" evidence="1">
    <location>
        <begin position="1"/>
        <end position="28"/>
    </location>
</feature>
<dbReference type="STRING" id="933084.A0A067P2X7"/>
<keyword evidence="3" id="KW-1185">Reference proteome</keyword>
<sequence length="74" mass="8275">IEAHRQRELKCTSIMSSTPPSQARKSKKVKKLLIEGVPASVRSNVWQHLTDSQGERMDGLYTQLGRRGRVAASN</sequence>
<dbReference type="Gene3D" id="1.10.10.750">
    <property type="entry name" value="Ypt/Rab-GAP domain of gyp1p, domain 1"/>
    <property type="match status" value="1"/>
</dbReference>
<proteinExistence type="predicted"/>
<dbReference type="InParanoid" id="A0A067P2X7"/>
<gene>
    <name evidence="2" type="ORF">JAAARDRAFT_88790</name>
</gene>
<dbReference type="EMBL" id="KL197791">
    <property type="protein sequence ID" value="KDQ49278.1"/>
    <property type="molecule type" value="Genomic_DNA"/>
</dbReference>
<feature type="non-terminal residue" evidence="2">
    <location>
        <position position="74"/>
    </location>
</feature>
<accession>A0A067P2X7</accession>
<evidence type="ECO:0008006" key="4">
    <source>
        <dbReference type="Google" id="ProtNLM"/>
    </source>
</evidence>
<dbReference type="AlphaFoldDB" id="A0A067P2X7"/>
<protein>
    <recommendedName>
        <fullName evidence="4">Rab-GAP TBC domain-containing protein</fullName>
    </recommendedName>
</protein>
<dbReference type="OrthoDB" id="159449at2759"/>